<sequence>MTSFLKSLRFLHRPGDAYSKYTSPPATILCEDTFQSMYAQVLCGLCRRHDVLRVGALFAYGPVIAIRFLQLNWEQLATDIDAGTLTPRVTDLPVREAVAAILRPDPEFAWFIRA</sequence>
<protein>
    <submittedName>
        <fullName evidence="1">Uncharacterized protein</fullName>
    </submittedName>
</protein>
<dbReference type="GO" id="GO:0005737">
    <property type="term" value="C:cytoplasm"/>
    <property type="evidence" value="ECO:0007669"/>
    <property type="project" value="TreeGrafter"/>
</dbReference>
<dbReference type="EMBL" id="GBRH01170090">
    <property type="protein sequence ID" value="JAE27806.1"/>
    <property type="molecule type" value="Transcribed_RNA"/>
</dbReference>
<reference evidence="1" key="1">
    <citation type="submission" date="2014-09" db="EMBL/GenBank/DDBJ databases">
        <authorList>
            <person name="Magalhaes I.L.F."/>
            <person name="Oliveira U."/>
            <person name="Santos F.R."/>
            <person name="Vidigal T.H.D.A."/>
            <person name="Brescovit A.D."/>
            <person name="Santos A.J."/>
        </authorList>
    </citation>
    <scope>NUCLEOTIDE SEQUENCE</scope>
    <source>
        <tissue evidence="1">Shoot tissue taken approximately 20 cm above the soil surface</tissue>
    </source>
</reference>
<accession>A0A0A9GYY5</accession>
<evidence type="ECO:0000313" key="1">
    <source>
        <dbReference type="EMBL" id="JAE27806.1"/>
    </source>
</evidence>
<proteinExistence type="predicted"/>
<dbReference type="PANTHER" id="PTHR31901">
    <property type="entry name" value="GH3 DOMAIN-CONTAINING PROTEIN"/>
    <property type="match status" value="1"/>
</dbReference>
<name>A0A0A9GYY5_ARUDO</name>
<dbReference type="InterPro" id="IPR004993">
    <property type="entry name" value="GH3"/>
</dbReference>
<dbReference type="AlphaFoldDB" id="A0A0A9GYY5"/>
<dbReference type="GO" id="GO:0016881">
    <property type="term" value="F:acid-amino acid ligase activity"/>
    <property type="evidence" value="ECO:0007669"/>
    <property type="project" value="TreeGrafter"/>
</dbReference>
<dbReference type="PANTHER" id="PTHR31901:SF96">
    <property type="entry name" value="INDOLE-3-ACETIC ACID-AMIDO SYNTHETASE GH3.1-RELATED"/>
    <property type="match status" value="1"/>
</dbReference>
<reference evidence="1" key="2">
    <citation type="journal article" date="2015" name="Data Brief">
        <title>Shoot transcriptome of the giant reed, Arundo donax.</title>
        <authorList>
            <person name="Barrero R.A."/>
            <person name="Guerrero F.D."/>
            <person name="Moolhuijzen P."/>
            <person name="Goolsby J.A."/>
            <person name="Tidwell J."/>
            <person name="Bellgard S.E."/>
            <person name="Bellgard M.I."/>
        </authorList>
    </citation>
    <scope>NUCLEOTIDE SEQUENCE</scope>
    <source>
        <tissue evidence="1">Shoot tissue taken approximately 20 cm above the soil surface</tissue>
    </source>
</reference>
<organism evidence="1">
    <name type="scientific">Arundo donax</name>
    <name type="common">Giant reed</name>
    <name type="synonym">Donax arundinaceus</name>
    <dbReference type="NCBI Taxonomy" id="35708"/>
    <lineage>
        <taxon>Eukaryota</taxon>
        <taxon>Viridiplantae</taxon>
        <taxon>Streptophyta</taxon>
        <taxon>Embryophyta</taxon>
        <taxon>Tracheophyta</taxon>
        <taxon>Spermatophyta</taxon>
        <taxon>Magnoliopsida</taxon>
        <taxon>Liliopsida</taxon>
        <taxon>Poales</taxon>
        <taxon>Poaceae</taxon>
        <taxon>PACMAD clade</taxon>
        <taxon>Arundinoideae</taxon>
        <taxon>Arundineae</taxon>
        <taxon>Arundo</taxon>
    </lineage>
</organism>
<dbReference type="Pfam" id="PF03321">
    <property type="entry name" value="GH3"/>
    <property type="match status" value="1"/>
</dbReference>